<dbReference type="InterPro" id="IPR000157">
    <property type="entry name" value="TIR_dom"/>
</dbReference>
<evidence type="ECO:0000259" key="12">
    <source>
        <dbReference type="PROSITE" id="PS50104"/>
    </source>
</evidence>
<reference evidence="13" key="1">
    <citation type="submission" date="2022-03" db="EMBL/GenBank/DDBJ databases">
        <authorList>
            <person name="Martin C."/>
        </authorList>
    </citation>
    <scope>NUCLEOTIDE SEQUENCE</scope>
</reference>
<name>A0A8S4PEP0_OWEFU</name>
<keyword evidence="6" id="KW-0677">Repeat</keyword>
<dbReference type="Pfam" id="PF01582">
    <property type="entry name" value="TIR"/>
    <property type="match status" value="1"/>
</dbReference>
<keyword evidence="10" id="KW-0325">Glycoprotein</keyword>
<dbReference type="SMART" id="SM00255">
    <property type="entry name" value="TIR"/>
    <property type="match status" value="1"/>
</dbReference>
<dbReference type="InterPro" id="IPR035897">
    <property type="entry name" value="Toll_tir_struct_dom_sf"/>
</dbReference>
<dbReference type="PANTHER" id="PTHR24365:SF530">
    <property type="entry name" value="MSTPROX-RELATED"/>
    <property type="match status" value="1"/>
</dbReference>
<dbReference type="InterPro" id="IPR001611">
    <property type="entry name" value="Leu-rich_rpt"/>
</dbReference>
<dbReference type="GO" id="GO:0005886">
    <property type="term" value="C:plasma membrane"/>
    <property type="evidence" value="ECO:0007669"/>
    <property type="project" value="TreeGrafter"/>
</dbReference>
<dbReference type="EMBL" id="CAIIXF020000008">
    <property type="protein sequence ID" value="CAH1792420.1"/>
    <property type="molecule type" value="Genomic_DNA"/>
</dbReference>
<proteinExistence type="inferred from homology"/>
<evidence type="ECO:0000256" key="3">
    <source>
        <dbReference type="ARBA" id="ARBA00022614"/>
    </source>
</evidence>
<evidence type="ECO:0000256" key="10">
    <source>
        <dbReference type="ARBA" id="ARBA00023180"/>
    </source>
</evidence>
<evidence type="ECO:0000256" key="5">
    <source>
        <dbReference type="ARBA" id="ARBA00022729"/>
    </source>
</evidence>
<sequence length="968" mass="111121">MHCEKWNRTSELEIFSQFDQSILYQIIHLDLSDNSIDEIAPGYFQKVPNLRYLDLSGNNLETLVSDVFKGLNHLEQLHLERTNLEIQTSLPPGLFQHTPSLKYLNLKCPKTQNWNNLIRVPLTTKESNSDVKFKVKSNQKNSESTPYLEPTFPDDVFIDLKNIEYLGLSLLNVGELSFGNAFTDMKFLTFLDFYQGGESESKCGDYLPINGFTYMYDLTGSQFGRSDTSGFHHNAASEDISHHTLHTQINKPPTVPNQNSVNYNNTDANNAHNASAYKYVHPDNSHNQLESFNTDGLHLRNDTFLPFKDGQLKKLNLKHAKIRGVDACVWCPLKSLEILDISCNEFPSSFAKWTDSFYGLQGNSIQTIMMDNIVDPDNIEKWSFDEDKFRFLKNTRIHQISMAGNAINEISPILGSVFPYLEYLSLKANFIWNVYGETRDLVLLDLFTSNLKVLDLSYMMNAGGNTVKCWVPSELWLKNFIEDTDNPRPRCESEGALEEYLRYKAEHPEQNVAAFPLPFNIEEIYGNNLPFYSTTGQAISYTPIFILNNNHLRRISAEGVSLQQLRHDFLGAKCLEYINVRDNKISFIKPDILRNQPYLRTILLGDNQLGQQLSKGGNDSTLFENVTSLQVIDISSNSIPSLNKSTFRGLHNLRVLNISRNYQFGKSGLDLDVQDLRKLVYFDLSYTSTTSFDMVTRNFFDDVNKHEQLSIDLTGNGFPCGCQNQEMINWMQNSSIHFPNKQTYMCDNNNTYIMEVNISKLATDCFQAPIEVKHNALVQTILLSLGSVLFLVILGAVVYRYRWKLRYHFYLAKGSLRDHGDPKVQDGFKYDAFVAYNHSEDYHWIIDELIPEIETKHNLSLLIGQRDFTAGNLIIDNIVDAIENSRKTILVLTPSFADSTWCNWEMKFALSKGEGYVIPIMQRHIPQEVMPKTLMRIISTMTYLEWSDDEDAKPLFWKKLLDKIAVRK</sequence>
<evidence type="ECO:0000256" key="7">
    <source>
        <dbReference type="ARBA" id="ARBA00022989"/>
    </source>
</evidence>
<gene>
    <name evidence="13" type="ORF">OFUS_LOCUS17382</name>
</gene>
<evidence type="ECO:0000313" key="14">
    <source>
        <dbReference type="Proteomes" id="UP000749559"/>
    </source>
</evidence>
<dbReference type="PRINTS" id="PR01537">
    <property type="entry name" value="INTRLKN1R1F"/>
</dbReference>
<evidence type="ECO:0000256" key="1">
    <source>
        <dbReference type="ARBA" id="ARBA00004167"/>
    </source>
</evidence>
<dbReference type="InterPro" id="IPR003591">
    <property type="entry name" value="Leu-rich_rpt_typical-subtyp"/>
</dbReference>
<dbReference type="SUPFAM" id="SSF52058">
    <property type="entry name" value="L domain-like"/>
    <property type="match status" value="2"/>
</dbReference>
<dbReference type="SUPFAM" id="SSF52200">
    <property type="entry name" value="Toll/Interleukin receptor TIR domain"/>
    <property type="match status" value="1"/>
</dbReference>
<dbReference type="Proteomes" id="UP000749559">
    <property type="component" value="Unassembled WGS sequence"/>
</dbReference>
<dbReference type="PROSITE" id="PS50104">
    <property type="entry name" value="TIR"/>
    <property type="match status" value="1"/>
</dbReference>
<evidence type="ECO:0000256" key="2">
    <source>
        <dbReference type="ARBA" id="ARBA00009634"/>
    </source>
</evidence>
<evidence type="ECO:0000256" key="9">
    <source>
        <dbReference type="ARBA" id="ARBA00023170"/>
    </source>
</evidence>
<evidence type="ECO:0000256" key="11">
    <source>
        <dbReference type="SAM" id="Phobius"/>
    </source>
</evidence>
<dbReference type="InterPro" id="IPR032675">
    <property type="entry name" value="LRR_dom_sf"/>
</dbReference>
<evidence type="ECO:0000256" key="6">
    <source>
        <dbReference type="ARBA" id="ARBA00022737"/>
    </source>
</evidence>
<dbReference type="PANTHER" id="PTHR24365">
    <property type="entry name" value="TOLL-LIKE RECEPTOR"/>
    <property type="match status" value="1"/>
</dbReference>
<dbReference type="AlphaFoldDB" id="A0A8S4PEP0"/>
<keyword evidence="8 11" id="KW-0472">Membrane</keyword>
<dbReference type="Pfam" id="PF13855">
    <property type="entry name" value="LRR_8"/>
    <property type="match status" value="2"/>
</dbReference>
<keyword evidence="14" id="KW-1185">Reference proteome</keyword>
<keyword evidence="5" id="KW-0732">Signal</keyword>
<comment type="similarity">
    <text evidence="2">Belongs to the Toll-like receptor family.</text>
</comment>
<dbReference type="GO" id="GO:0038023">
    <property type="term" value="F:signaling receptor activity"/>
    <property type="evidence" value="ECO:0007669"/>
    <property type="project" value="TreeGrafter"/>
</dbReference>
<evidence type="ECO:0000256" key="8">
    <source>
        <dbReference type="ARBA" id="ARBA00023136"/>
    </source>
</evidence>
<dbReference type="GO" id="GO:0007165">
    <property type="term" value="P:signal transduction"/>
    <property type="evidence" value="ECO:0007669"/>
    <property type="project" value="InterPro"/>
</dbReference>
<comment type="subcellular location">
    <subcellularLocation>
        <location evidence="1">Membrane</location>
        <topology evidence="1">Single-pass membrane protein</topology>
    </subcellularLocation>
</comment>
<keyword evidence="9" id="KW-0675">Receptor</keyword>
<dbReference type="Gene3D" id="3.80.10.10">
    <property type="entry name" value="Ribonuclease Inhibitor"/>
    <property type="match status" value="3"/>
</dbReference>
<protein>
    <recommendedName>
        <fullName evidence="12">TIR domain-containing protein</fullName>
    </recommendedName>
</protein>
<accession>A0A8S4PEP0</accession>
<dbReference type="Gene3D" id="3.40.50.10140">
    <property type="entry name" value="Toll/interleukin-1 receptor homology (TIR) domain"/>
    <property type="match status" value="1"/>
</dbReference>
<evidence type="ECO:0000256" key="4">
    <source>
        <dbReference type="ARBA" id="ARBA00022692"/>
    </source>
</evidence>
<dbReference type="PROSITE" id="PS51450">
    <property type="entry name" value="LRR"/>
    <property type="match status" value="1"/>
</dbReference>
<organism evidence="13 14">
    <name type="scientific">Owenia fusiformis</name>
    <name type="common">Polychaete worm</name>
    <dbReference type="NCBI Taxonomy" id="6347"/>
    <lineage>
        <taxon>Eukaryota</taxon>
        <taxon>Metazoa</taxon>
        <taxon>Spiralia</taxon>
        <taxon>Lophotrochozoa</taxon>
        <taxon>Annelida</taxon>
        <taxon>Polychaeta</taxon>
        <taxon>Sedentaria</taxon>
        <taxon>Canalipalpata</taxon>
        <taxon>Sabellida</taxon>
        <taxon>Oweniida</taxon>
        <taxon>Oweniidae</taxon>
        <taxon>Owenia</taxon>
    </lineage>
</organism>
<comment type="caution">
    <text evidence="13">The sequence shown here is derived from an EMBL/GenBank/DDBJ whole genome shotgun (WGS) entry which is preliminary data.</text>
</comment>
<evidence type="ECO:0000313" key="13">
    <source>
        <dbReference type="EMBL" id="CAH1792420.1"/>
    </source>
</evidence>
<keyword evidence="3" id="KW-0433">Leucine-rich repeat</keyword>
<keyword evidence="4 11" id="KW-0812">Transmembrane</keyword>
<dbReference type="SMART" id="SM00369">
    <property type="entry name" value="LRR_TYP"/>
    <property type="match status" value="5"/>
</dbReference>
<keyword evidence="7 11" id="KW-1133">Transmembrane helix</keyword>
<feature type="transmembrane region" description="Helical" evidence="11">
    <location>
        <begin position="776"/>
        <end position="799"/>
    </location>
</feature>
<dbReference type="OrthoDB" id="6122780at2759"/>
<feature type="domain" description="TIR" evidence="12">
    <location>
        <begin position="828"/>
        <end position="964"/>
    </location>
</feature>